<keyword evidence="2" id="KW-1185">Reference proteome</keyword>
<dbReference type="OMA" id="EASTIMC"/>
<dbReference type="AlphaFoldDB" id="A0A1Y1IWR9"/>
<dbReference type="OrthoDB" id="418237at2759"/>
<evidence type="ECO:0008006" key="3">
    <source>
        <dbReference type="Google" id="ProtNLM"/>
    </source>
</evidence>
<dbReference type="Proteomes" id="UP000054558">
    <property type="component" value="Unassembled WGS sequence"/>
</dbReference>
<dbReference type="EMBL" id="DF238414">
    <property type="protein sequence ID" value="GAQ93356.1"/>
    <property type="molecule type" value="Genomic_DNA"/>
</dbReference>
<name>A0A1Y1IWR9_KLENI</name>
<evidence type="ECO:0000313" key="1">
    <source>
        <dbReference type="EMBL" id="GAQ93356.1"/>
    </source>
</evidence>
<reference evidence="1 2" key="1">
    <citation type="journal article" date="2014" name="Nat. Commun.">
        <title>Klebsormidium flaccidum genome reveals primary factors for plant terrestrial adaptation.</title>
        <authorList>
            <person name="Hori K."/>
            <person name="Maruyama F."/>
            <person name="Fujisawa T."/>
            <person name="Togashi T."/>
            <person name="Yamamoto N."/>
            <person name="Seo M."/>
            <person name="Sato S."/>
            <person name="Yamada T."/>
            <person name="Mori H."/>
            <person name="Tajima N."/>
            <person name="Moriyama T."/>
            <person name="Ikeuchi M."/>
            <person name="Watanabe M."/>
            <person name="Wada H."/>
            <person name="Kobayashi K."/>
            <person name="Saito M."/>
            <person name="Masuda T."/>
            <person name="Sasaki-Sekimoto Y."/>
            <person name="Mashiguchi K."/>
            <person name="Awai K."/>
            <person name="Shimojima M."/>
            <person name="Masuda S."/>
            <person name="Iwai M."/>
            <person name="Nobusawa T."/>
            <person name="Narise T."/>
            <person name="Kondo S."/>
            <person name="Saito H."/>
            <person name="Sato R."/>
            <person name="Murakawa M."/>
            <person name="Ihara Y."/>
            <person name="Oshima-Yamada Y."/>
            <person name="Ohtaka K."/>
            <person name="Satoh M."/>
            <person name="Sonobe K."/>
            <person name="Ishii M."/>
            <person name="Ohtani R."/>
            <person name="Kanamori-Sato M."/>
            <person name="Honoki R."/>
            <person name="Miyazaki D."/>
            <person name="Mochizuki H."/>
            <person name="Umetsu J."/>
            <person name="Higashi K."/>
            <person name="Shibata D."/>
            <person name="Kamiya Y."/>
            <person name="Sato N."/>
            <person name="Nakamura Y."/>
            <person name="Tabata S."/>
            <person name="Ida S."/>
            <person name="Kurokawa K."/>
            <person name="Ohta H."/>
        </authorList>
    </citation>
    <scope>NUCLEOTIDE SEQUENCE [LARGE SCALE GENOMIC DNA]</scope>
    <source>
        <strain evidence="1 2">NIES-2285</strain>
    </source>
</reference>
<dbReference type="PANTHER" id="PTHR11439">
    <property type="entry name" value="GAG-POL-RELATED RETROTRANSPOSON"/>
    <property type="match status" value="1"/>
</dbReference>
<dbReference type="PANTHER" id="PTHR11439:SF483">
    <property type="entry name" value="PEPTIDE SYNTHASE GLIP-LIKE, PUTATIVE (AFU_ORTHOLOGUE AFUA_3G12920)-RELATED"/>
    <property type="match status" value="1"/>
</dbReference>
<evidence type="ECO:0000313" key="2">
    <source>
        <dbReference type="Proteomes" id="UP000054558"/>
    </source>
</evidence>
<gene>
    <name evidence="1" type="ORF">KFL_014650020</name>
</gene>
<sequence length="242" mass="26340">MHTTLRALLAVVAERNLELHQLDVKTAFLNAGYLVWVDDILVAVRGAERIAKVKAQLADEFDVRDLGEATYFLEMELARDRKIRKSLLYLNVCTRPDISQAVGALARSTEAHWAAALGVVRYLVGTVENGTFFGGSSEVVEAFCDEDFAEDVDTKHFTTGDDSLMDGGAVSWSSRLQPTVAASTVAAEDMSAGQGVKEALWFRKLARDLGLNLSTVQICCNNQILSNTAPEASSRFAAVEAH</sequence>
<proteinExistence type="predicted"/>
<dbReference type="CDD" id="cd09272">
    <property type="entry name" value="RNase_HI_RT_Ty1"/>
    <property type="match status" value="1"/>
</dbReference>
<dbReference type="STRING" id="105231.A0A1Y1IWR9"/>
<accession>A0A1Y1IWR9</accession>
<organism evidence="1 2">
    <name type="scientific">Klebsormidium nitens</name>
    <name type="common">Green alga</name>
    <name type="synonym">Ulothrix nitens</name>
    <dbReference type="NCBI Taxonomy" id="105231"/>
    <lineage>
        <taxon>Eukaryota</taxon>
        <taxon>Viridiplantae</taxon>
        <taxon>Streptophyta</taxon>
        <taxon>Klebsormidiophyceae</taxon>
        <taxon>Klebsormidiales</taxon>
        <taxon>Klebsormidiaceae</taxon>
        <taxon>Klebsormidium</taxon>
    </lineage>
</organism>
<protein>
    <recommendedName>
        <fullName evidence="3">Reverse transcriptase Ty1/copia-type domain-containing protein</fullName>
    </recommendedName>
</protein>